<organism evidence="9 10">
    <name type="scientific">Streptomyces cheonanensis</name>
    <dbReference type="NCBI Taxonomy" id="312720"/>
    <lineage>
        <taxon>Bacteria</taxon>
        <taxon>Bacillati</taxon>
        <taxon>Actinomycetota</taxon>
        <taxon>Actinomycetes</taxon>
        <taxon>Kitasatosporales</taxon>
        <taxon>Streptomycetaceae</taxon>
        <taxon>Streptomyces</taxon>
    </lineage>
</organism>
<gene>
    <name evidence="9" type="ORF">GCM10009757_20890</name>
</gene>
<protein>
    <recommendedName>
        <fullName evidence="2">histidine kinase</fullName>
        <ecNumber evidence="2">2.7.13.3</ecNumber>
    </recommendedName>
</protein>
<evidence type="ECO:0000256" key="4">
    <source>
        <dbReference type="ARBA" id="ARBA00022679"/>
    </source>
</evidence>
<accession>A0ABP5GKY1</accession>
<dbReference type="SUPFAM" id="SSF55874">
    <property type="entry name" value="ATPase domain of HSP90 chaperone/DNA topoisomerase II/histidine kinase"/>
    <property type="match status" value="1"/>
</dbReference>
<dbReference type="EC" id="2.7.13.3" evidence="2"/>
<dbReference type="Pfam" id="PF02518">
    <property type="entry name" value="HATPase_c"/>
    <property type="match status" value="1"/>
</dbReference>
<evidence type="ECO:0000259" key="8">
    <source>
        <dbReference type="Pfam" id="PF02518"/>
    </source>
</evidence>
<comment type="caution">
    <text evidence="9">The sequence shown here is derived from an EMBL/GenBank/DDBJ whole genome shotgun (WGS) entry which is preliminary data.</text>
</comment>
<dbReference type="Gene3D" id="3.30.565.10">
    <property type="entry name" value="Histidine kinase-like ATPase, C-terminal domain"/>
    <property type="match status" value="1"/>
</dbReference>
<keyword evidence="10" id="KW-1185">Reference proteome</keyword>
<dbReference type="PANTHER" id="PTHR45436:SF5">
    <property type="entry name" value="SENSOR HISTIDINE KINASE TRCS"/>
    <property type="match status" value="1"/>
</dbReference>
<proteinExistence type="predicted"/>
<keyword evidence="7" id="KW-1133">Transmembrane helix</keyword>
<dbReference type="EMBL" id="BAAANQ010000003">
    <property type="protein sequence ID" value="GAA2049704.1"/>
    <property type="molecule type" value="Genomic_DNA"/>
</dbReference>
<feature type="region of interest" description="Disordered" evidence="6">
    <location>
        <begin position="378"/>
        <end position="506"/>
    </location>
</feature>
<keyword evidence="7" id="KW-0812">Transmembrane</keyword>
<evidence type="ECO:0000313" key="9">
    <source>
        <dbReference type="EMBL" id="GAA2049704.1"/>
    </source>
</evidence>
<feature type="compositionally biased region" description="Pro residues" evidence="6">
    <location>
        <begin position="460"/>
        <end position="481"/>
    </location>
</feature>
<feature type="transmembrane region" description="Helical" evidence="7">
    <location>
        <begin position="39"/>
        <end position="59"/>
    </location>
</feature>
<evidence type="ECO:0000256" key="1">
    <source>
        <dbReference type="ARBA" id="ARBA00000085"/>
    </source>
</evidence>
<keyword evidence="7" id="KW-0472">Membrane</keyword>
<feature type="compositionally biased region" description="Pro residues" evidence="6">
    <location>
        <begin position="433"/>
        <end position="446"/>
    </location>
</feature>
<evidence type="ECO:0000256" key="5">
    <source>
        <dbReference type="ARBA" id="ARBA00022777"/>
    </source>
</evidence>
<feature type="compositionally biased region" description="Pro residues" evidence="6">
    <location>
        <begin position="402"/>
        <end position="415"/>
    </location>
</feature>
<dbReference type="InterPro" id="IPR050428">
    <property type="entry name" value="TCS_sensor_his_kinase"/>
</dbReference>
<keyword evidence="4" id="KW-0808">Transferase</keyword>
<evidence type="ECO:0000256" key="7">
    <source>
        <dbReference type="SAM" id="Phobius"/>
    </source>
</evidence>
<name>A0ABP5GKY1_9ACTN</name>
<evidence type="ECO:0000256" key="2">
    <source>
        <dbReference type="ARBA" id="ARBA00012438"/>
    </source>
</evidence>
<dbReference type="Proteomes" id="UP001403094">
    <property type="component" value="Unassembled WGS sequence"/>
</dbReference>
<sequence length="506" mass="52983">MARPPSTPALWPVAMVVLPCAVAATATGLLPAGHPWAPVAGGAGAVLALGLLVPLWRAYRATTGELVRARAEVARRKSELARRDRQWRGYTGRQSALLREECAHLLADRLPTVFAGGEVPPAKYRGQLPPAVVSGFDRLIEDIAERLADRDTAQRMAVVALAGRVQTSAHRIQSAVTALAERHGHDPDVLETAMGVDHAATQQARHAQSLKVLGGEWPGRAGDEPLALVDVVRAASGRIVAYRRVQVAGEQEVGAAARITEPLIHLVAELLANATECSPPGTVVPVTVRTVQRGAVIEIDDGGSGMDDNRMGRARQVVSGRRPVALADLGEVPRTGFAVVGRFAARYGFQVDLSHSPYGGVRAVVLVGRDDLVTVAPLGPAPAPSRSPAPVPPRAPARRELAPPPGPSAVPGPPRPRTERSGGPRHARAADPGPGPDPAPVPPPLRPSGLPQRASRRGEPPPVPPRSTGEPPPEAAHPQPTPEEAGEWMADYFAGAGPDAPEPPKG</sequence>
<reference evidence="10" key="1">
    <citation type="journal article" date="2019" name="Int. J. Syst. Evol. Microbiol.">
        <title>The Global Catalogue of Microorganisms (GCM) 10K type strain sequencing project: providing services to taxonomists for standard genome sequencing and annotation.</title>
        <authorList>
            <consortium name="The Broad Institute Genomics Platform"/>
            <consortium name="The Broad Institute Genome Sequencing Center for Infectious Disease"/>
            <person name="Wu L."/>
            <person name="Ma J."/>
        </authorList>
    </citation>
    <scope>NUCLEOTIDE SEQUENCE [LARGE SCALE GENOMIC DNA]</scope>
    <source>
        <strain evidence="10">JCM 14549</strain>
    </source>
</reference>
<feature type="compositionally biased region" description="Pro residues" evidence="6">
    <location>
        <begin position="379"/>
        <end position="395"/>
    </location>
</feature>
<comment type="catalytic activity">
    <reaction evidence="1">
        <text>ATP + protein L-histidine = ADP + protein N-phospho-L-histidine.</text>
        <dbReference type="EC" id="2.7.13.3"/>
    </reaction>
</comment>
<evidence type="ECO:0000256" key="3">
    <source>
        <dbReference type="ARBA" id="ARBA00022553"/>
    </source>
</evidence>
<dbReference type="InterPro" id="IPR003594">
    <property type="entry name" value="HATPase_dom"/>
</dbReference>
<feature type="domain" description="Histidine kinase/HSP90-like ATPase" evidence="8">
    <location>
        <begin position="262"/>
        <end position="365"/>
    </location>
</feature>
<keyword evidence="5" id="KW-0418">Kinase</keyword>
<evidence type="ECO:0000256" key="6">
    <source>
        <dbReference type="SAM" id="MobiDB-lite"/>
    </source>
</evidence>
<dbReference type="InterPro" id="IPR036890">
    <property type="entry name" value="HATPase_C_sf"/>
</dbReference>
<evidence type="ECO:0000313" key="10">
    <source>
        <dbReference type="Proteomes" id="UP001403094"/>
    </source>
</evidence>
<keyword evidence="3" id="KW-0597">Phosphoprotein</keyword>
<dbReference type="PANTHER" id="PTHR45436">
    <property type="entry name" value="SENSOR HISTIDINE KINASE YKOH"/>
    <property type="match status" value="1"/>
</dbReference>